<proteinExistence type="predicted"/>
<dbReference type="AlphaFoldDB" id="A0A9D1F9G3"/>
<reference evidence="1" key="1">
    <citation type="submission" date="2020-10" db="EMBL/GenBank/DDBJ databases">
        <authorList>
            <person name="Gilroy R."/>
        </authorList>
    </citation>
    <scope>NUCLEOTIDE SEQUENCE</scope>
    <source>
        <strain evidence="1">ChiBcec16-1751</strain>
    </source>
</reference>
<gene>
    <name evidence="1" type="ORF">IAA83_02370</name>
</gene>
<organism evidence="1 2">
    <name type="scientific">Candidatus Avoscillospira avistercoris</name>
    <dbReference type="NCBI Taxonomy" id="2840707"/>
    <lineage>
        <taxon>Bacteria</taxon>
        <taxon>Bacillati</taxon>
        <taxon>Bacillota</taxon>
        <taxon>Clostridia</taxon>
        <taxon>Eubacteriales</taxon>
        <taxon>Oscillospiraceae</taxon>
        <taxon>Oscillospiraceae incertae sedis</taxon>
        <taxon>Candidatus Avoscillospira</taxon>
    </lineage>
</organism>
<comment type="caution">
    <text evidence="1">The sequence shown here is derived from an EMBL/GenBank/DDBJ whole genome shotgun (WGS) entry which is preliminary data.</text>
</comment>
<evidence type="ECO:0000313" key="2">
    <source>
        <dbReference type="Proteomes" id="UP000886741"/>
    </source>
</evidence>
<name>A0A9D1F9G3_9FIRM</name>
<protein>
    <submittedName>
        <fullName evidence="1">Uncharacterized protein</fullName>
    </submittedName>
</protein>
<dbReference type="Proteomes" id="UP000886741">
    <property type="component" value="Unassembled WGS sequence"/>
</dbReference>
<sequence>MKQHRICLKIFGIAVAVTAVVGLTMAVSGNNTASDPLVSLSYLTGTYRTNLLKDVEADIQAESQKLSSSFSQQVSDLKGTMSGQTVTAEKNDFSTHSLTAGQQITVQTGGEVLVLSGTVKVVGSGLTDVTAGTAVTAGGSLTANHLYVAGADCVLEATGTAKLLAK</sequence>
<reference evidence="1" key="2">
    <citation type="journal article" date="2021" name="PeerJ">
        <title>Extensive microbial diversity within the chicken gut microbiome revealed by metagenomics and culture.</title>
        <authorList>
            <person name="Gilroy R."/>
            <person name="Ravi A."/>
            <person name="Getino M."/>
            <person name="Pursley I."/>
            <person name="Horton D.L."/>
            <person name="Alikhan N.F."/>
            <person name="Baker D."/>
            <person name="Gharbi K."/>
            <person name="Hall N."/>
            <person name="Watson M."/>
            <person name="Adriaenssens E.M."/>
            <person name="Foster-Nyarko E."/>
            <person name="Jarju S."/>
            <person name="Secka A."/>
            <person name="Antonio M."/>
            <person name="Oren A."/>
            <person name="Chaudhuri R.R."/>
            <person name="La Ragione R."/>
            <person name="Hildebrand F."/>
            <person name="Pallen M.J."/>
        </authorList>
    </citation>
    <scope>NUCLEOTIDE SEQUENCE</scope>
    <source>
        <strain evidence="1">ChiBcec16-1751</strain>
    </source>
</reference>
<dbReference type="EMBL" id="DVJJ01000043">
    <property type="protein sequence ID" value="HIS64201.1"/>
    <property type="molecule type" value="Genomic_DNA"/>
</dbReference>
<accession>A0A9D1F9G3</accession>
<evidence type="ECO:0000313" key="1">
    <source>
        <dbReference type="EMBL" id="HIS64201.1"/>
    </source>
</evidence>